<keyword evidence="1" id="KW-0812">Transmembrane</keyword>
<name>A0A931WPI3_9BACT</name>
<keyword evidence="1" id="KW-0472">Membrane</keyword>
<feature type="transmembrane region" description="Helical" evidence="1">
    <location>
        <begin position="476"/>
        <end position="496"/>
    </location>
</feature>
<dbReference type="PANTHER" id="PTHR36851:SF1">
    <property type="entry name" value="GLYCO_TRANS_2-LIKE DOMAIN-CONTAINING PROTEIN"/>
    <property type="match status" value="1"/>
</dbReference>
<proteinExistence type="predicted"/>
<evidence type="ECO:0008006" key="4">
    <source>
        <dbReference type="Google" id="ProtNLM"/>
    </source>
</evidence>
<accession>A0A931WPI3</accession>
<dbReference type="InterPro" id="IPR029044">
    <property type="entry name" value="Nucleotide-diphossugar_trans"/>
</dbReference>
<keyword evidence="1" id="KW-1133">Transmembrane helix</keyword>
<comment type="caution">
    <text evidence="2">The sequence shown here is derived from an EMBL/GenBank/DDBJ whole genome shotgun (WGS) entry which is preliminary data.</text>
</comment>
<gene>
    <name evidence="2" type="ORF">HYT40_01465</name>
</gene>
<dbReference type="EMBL" id="JACOZA010000037">
    <property type="protein sequence ID" value="MBI2096806.1"/>
    <property type="molecule type" value="Genomic_DNA"/>
</dbReference>
<sequence>MQGNEKWYLKAAHAPDFQNAGDWRLYRFFEIIPGTLMWATLTGTILASWLFPAGASFFIIAFDVYWLLKTAFLSLHLRSTFSEMRRNLRIEWQKELERIKHCPPELKLKSWKEIRHLIIIPFYLEPYEVIAGGLTALLQSHYPHEHLLVVLAREERAGDKSRAIAERAEKEFSAKFGAFLVTHHPADLPGETPGKGSNESYAAREAVRKLIDTKPIPHEHVLVSSFDVDTEVYPEYFGILTYHYLTASKPLRTSFQPIPVYNNNIWDAPAFSRVVATSGTFWQMMQQARPERLATFSSHSMPLAPLVLMNYWHTNMVSEDSRIFWQALIYFDGDYSVMPLHYPVSMDANLAATWWQTAKNVYKQQRRWIWGVENVPYLLFGFAKNKKIPLKKKLYFGFNQLEGFWSIGTNAIMIFVLGWLPVLIGGSAFGTSVLAYNLPRVTRWIMVFAMVGLVTSAIYSLKLLPPRPPHRPMHHYFWMAVQWLLIPATLIGFGSIPGIDAITRLALGKYMGFWVTPKSRLTKDIS</sequence>
<dbReference type="PANTHER" id="PTHR36851">
    <property type="entry name" value="UNNAMED PRODUCT"/>
    <property type="match status" value="1"/>
</dbReference>
<feature type="transmembrane region" description="Helical" evidence="1">
    <location>
        <begin position="444"/>
        <end position="464"/>
    </location>
</feature>
<dbReference type="Proteomes" id="UP000724148">
    <property type="component" value="Unassembled WGS sequence"/>
</dbReference>
<evidence type="ECO:0000256" key="1">
    <source>
        <dbReference type="SAM" id="Phobius"/>
    </source>
</evidence>
<dbReference type="AlphaFoldDB" id="A0A931WPI3"/>
<evidence type="ECO:0000313" key="3">
    <source>
        <dbReference type="Proteomes" id="UP000724148"/>
    </source>
</evidence>
<dbReference type="Gene3D" id="3.90.550.10">
    <property type="entry name" value="Spore Coat Polysaccharide Biosynthesis Protein SpsA, Chain A"/>
    <property type="match status" value="1"/>
</dbReference>
<organism evidence="2 3">
    <name type="scientific">Candidatus Sungiibacteriota bacterium</name>
    <dbReference type="NCBI Taxonomy" id="2750080"/>
    <lineage>
        <taxon>Bacteria</taxon>
        <taxon>Candidatus Sungiibacteriota</taxon>
    </lineage>
</organism>
<evidence type="ECO:0000313" key="2">
    <source>
        <dbReference type="EMBL" id="MBI2096806.1"/>
    </source>
</evidence>
<reference evidence="2" key="1">
    <citation type="submission" date="2020-07" db="EMBL/GenBank/DDBJ databases">
        <title>Huge and variable diversity of episymbiotic CPR bacteria and DPANN archaea in groundwater ecosystems.</title>
        <authorList>
            <person name="He C.Y."/>
            <person name="Keren R."/>
            <person name="Whittaker M."/>
            <person name="Farag I.F."/>
            <person name="Doudna J."/>
            <person name="Cate J.H.D."/>
            <person name="Banfield J.F."/>
        </authorList>
    </citation>
    <scope>NUCLEOTIDE SEQUENCE</scope>
    <source>
        <strain evidence="2">NC_groundwater_193_Ag_S-0.1um_51_7</strain>
    </source>
</reference>
<protein>
    <recommendedName>
        <fullName evidence="4">Glycosyltransferase 2-like domain-containing protein</fullName>
    </recommendedName>
</protein>